<dbReference type="PROSITE" id="PS50893">
    <property type="entry name" value="ABC_TRANSPORTER_2"/>
    <property type="match status" value="2"/>
</dbReference>
<reference evidence="6" key="1">
    <citation type="journal article" date="2021" name="PeerJ">
        <title>Extensive microbial diversity within the chicken gut microbiome revealed by metagenomics and culture.</title>
        <authorList>
            <person name="Gilroy R."/>
            <person name="Ravi A."/>
            <person name="Getino M."/>
            <person name="Pursley I."/>
            <person name="Horton D.L."/>
            <person name="Alikhan N.F."/>
            <person name="Baker D."/>
            <person name="Gharbi K."/>
            <person name="Hall N."/>
            <person name="Watson M."/>
            <person name="Adriaenssens E.M."/>
            <person name="Foster-Nyarko E."/>
            <person name="Jarju S."/>
            <person name="Secka A."/>
            <person name="Antonio M."/>
            <person name="Oren A."/>
            <person name="Chaudhuri R.R."/>
            <person name="La Ragione R."/>
            <person name="Hildebrand F."/>
            <person name="Pallen M.J."/>
        </authorList>
    </citation>
    <scope>NUCLEOTIDE SEQUENCE</scope>
    <source>
        <strain evidence="6">CHK169-2315</strain>
    </source>
</reference>
<evidence type="ECO:0000256" key="3">
    <source>
        <dbReference type="ARBA" id="ARBA00022840"/>
    </source>
</evidence>
<dbReference type="Proteomes" id="UP000823937">
    <property type="component" value="Unassembled WGS sequence"/>
</dbReference>
<dbReference type="AlphaFoldDB" id="A0A9D1PMM8"/>
<dbReference type="FunFam" id="3.40.50.300:FF:000309">
    <property type="entry name" value="ABC transporter ATP-binding protein"/>
    <property type="match status" value="1"/>
</dbReference>
<dbReference type="GO" id="GO:0016887">
    <property type="term" value="F:ATP hydrolysis activity"/>
    <property type="evidence" value="ECO:0007669"/>
    <property type="project" value="InterPro"/>
</dbReference>
<dbReference type="PANTHER" id="PTHR42855">
    <property type="entry name" value="ABC TRANSPORTER ATP-BINDING SUBUNIT"/>
    <property type="match status" value="1"/>
</dbReference>
<dbReference type="InterPro" id="IPR051309">
    <property type="entry name" value="ABCF_ATPase"/>
</dbReference>
<dbReference type="PROSITE" id="PS00211">
    <property type="entry name" value="ABC_TRANSPORTER_1"/>
    <property type="match status" value="2"/>
</dbReference>
<reference evidence="6" key="2">
    <citation type="submission" date="2021-04" db="EMBL/GenBank/DDBJ databases">
        <authorList>
            <person name="Gilroy R."/>
        </authorList>
    </citation>
    <scope>NUCLEOTIDE SEQUENCE</scope>
    <source>
        <strain evidence="6">CHK169-2315</strain>
    </source>
</reference>
<protein>
    <submittedName>
        <fullName evidence="6">ABC-F family ATP-binding cassette domain-containing protein</fullName>
    </submittedName>
</protein>
<dbReference type="InterPro" id="IPR032781">
    <property type="entry name" value="ABC_tran_Xtn"/>
</dbReference>
<dbReference type="SUPFAM" id="SSF52540">
    <property type="entry name" value="P-loop containing nucleoside triphosphate hydrolases"/>
    <property type="match status" value="2"/>
</dbReference>
<dbReference type="EMBL" id="DXHX01000084">
    <property type="protein sequence ID" value="HIV74555.1"/>
    <property type="molecule type" value="Genomic_DNA"/>
</dbReference>
<dbReference type="SMART" id="SM00382">
    <property type="entry name" value="AAA"/>
    <property type="match status" value="2"/>
</dbReference>
<dbReference type="InterPro" id="IPR037118">
    <property type="entry name" value="Val-tRNA_synth_C_sf"/>
</dbReference>
<name>A0A9D1PMM8_9BACI</name>
<sequence length="639" mass="74096">MIIMQLRNIVKSFLGDNIILNNIYLEVKSEDKIAIVGRNGAGKSTLLKIMTGELPYDEGELFIHRDVEIGYLAQHNDLHSERTLWEELLTVFQHLIDEENELIALAEKIESVSSRGDYDEKMINEYSRRQEAFESDGGYRFKSDIRGVLIGLGFPEEQFSLTINELSGGQKTRLALGKLLLKKPELLILDEPTNHLDIRTLTWLENYLLNYDGAIVIVSHDRYFLDKIVSTVYEVTYQQAFKYHGNYSQFLTMKAANYERDVKLYEKQQQEIKEAEDFIQRNIARASTTKRAQSRRTQLEKMVRLERPLGNESTASFSFEVNKTSGNDVLYMRDVQYTYENEAEPVFENVTFHIHRGERVALIGDNGVGKTTLLKMIVDNKVEEIQLGSNVQVGYYAQEQEKLTETKTVLNELWDDFPDKTEQEIRTVLGTFLFSGEDVLKHIHTLSGGEKARVALAKLMMQKANFLILDEPTNHLDLASKEVLETALEHFAGTILFVSHDRYFMNKIADKVLHLEKDGVTTYLGDYDYYLEKKLEQEEIAKLEQKNTVEVLEKVAPKQNLSFQEQKRLQSEQRKMARKLEKLEEEIEVLEQSLEEKELEMTLPEVLDDHERLLELAEECEQMKVQLDEKMEQWASLQD</sequence>
<evidence type="ECO:0000256" key="2">
    <source>
        <dbReference type="ARBA" id="ARBA00022741"/>
    </source>
</evidence>
<dbReference type="InterPro" id="IPR017871">
    <property type="entry name" value="ABC_transporter-like_CS"/>
</dbReference>
<organism evidence="6 7">
    <name type="scientific">Candidatus Pseudogracilibacillus intestinigallinarum</name>
    <dbReference type="NCBI Taxonomy" id="2838742"/>
    <lineage>
        <taxon>Bacteria</taxon>
        <taxon>Bacillati</taxon>
        <taxon>Bacillota</taxon>
        <taxon>Bacilli</taxon>
        <taxon>Bacillales</taxon>
        <taxon>Bacillaceae</taxon>
        <taxon>Pseudogracilibacillus</taxon>
    </lineage>
</organism>
<proteinExistence type="predicted"/>
<comment type="caution">
    <text evidence="6">The sequence shown here is derived from an EMBL/GenBank/DDBJ whole genome shotgun (WGS) entry which is preliminary data.</text>
</comment>
<dbReference type="InterPro" id="IPR003593">
    <property type="entry name" value="AAA+_ATPase"/>
</dbReference>
<keyword evidence="3 6" id="KW-0067">ATP-binding</keyword>
<dbReference type="Pfam" id="PF00005">
    <property type="entry name" value="ABC_tran"/>
    <property type="match status" value="2"/>
</dbReference>
<dbReference type="Pfam" id="PF12848">
    <property type="entry name" value="ABC_tran_Xtn"/>
    <property type="match status" value="1"/>
</dbReference>
<dbReference type="GO" id="GO:0005524">
    <property type="term" value="F:ATP binding"/>
    <property type="evidence" value="ECO:0007669"/>
    <property type="project" value="UniProtKB-KW"/>
</dbReference>
<dbReference type="Pfam" id="PF16326">
    <property type="entry name" value="ABC_tran_CTD"/>
    <property type="match status" value="1"/>
</dbReference>
<dbReference type="Gene3D" id="3.40.50.300">
    <property type="entry name" value="P-loop containing nucleotide triphosphate hydrolases"/>
    <property type="match status" value="2"/>
</dbReference>
<evidence type="ECO:0000256" key="4">
    <source>
        <dbReference type="SAM" id="Coils"/>
    </source>
</evidence>
<feature type="coiled-coil region" evidence="4">
    <location>
        <begin position="566"/>
        <end position="633"/>
    </location>
</feature>
<dbReference type="InterPro" id="IPR032524">
    <property type="entry name" value="ABC_tran_C"/>
</dbReference>
<feature type="domain" description="ABC transporter" evidence="5">
    <location>
        <begin position="4"/>
        <end position="263"/>
    </location>
</feature>
<evidence type="ECO:0000313" key="7">
    <source>
        <dbReference type="Proteomes" id="UP000823937"/>
    </source>
</evidence>
<dbReference type="CDD" id="cd03221">
    <property type="entry name" value="ABCF_EF-3"/>
    <property type="match status" value="2"/>
</dbReference>
<evidence type="ECO:0000313" key="6">
    <source>
        <dbReference type="EMBL" id="HIV74555.1"/>
    </source>
</evidence>
<keyword evidence="1" id="KW-0677">Repeat</keyword>
<dbReference type="GO" id="GO:0003677">
    <property type="term" value="F:DNA binding"/>
    <property type="evidence" value="ECO:0007669"/>
    <property type="project" value="InterPro"/>
</dbReference>
<evidence type="ECO:0000259" key="5">
    <source>
        <dbReference type="PROSITE" id="PS50893"/>
    </source>
</evidence>
<keyword evidence="4" id="KW-0175">Coiled coil</keyword>
<keyword evidence="2" id="KW-0547">Nucleotide-binding</keyword>
<dbReference type="PANTHER" id="PTHR42855:SF2">
    <property type="entry name" value="DRUG RESISTANCE ABC TRANSPORTER,ATP-BINDING PROTEIN"/>
    <property type="match status" value="1"/>
</dbReference>
<dbReference type="InterPro" id="IPR003439">
    <property type="entry name" value="ABC_transporter-like_ATP-bd"/>
</dbReference>
<feature type="coiled-coil region" evidence="4">
    <location>
        <begin position="248"/>
        <end position="275"/>
    </location>
</feature>
<dbReference type="FunFam" id="3.40.50.300:FF:000011">
    <property type="entry name" value="Putative ABC transporter ATP-binding component"/>
    <property type="match status" value="1"/>
</dbReference>
<evidence type="ECO:0000256" key="1">
    <source>
        <dbReference type="ARBA" id="ARBA00022737"/>
    </source>
</evidence>
<dbReference type="Gene3D" id="1.10.287.380">
    <property type="entry name" value="Valyl-tRNA synthetase, C-terminal domain"/>
    <property type="match status" value="1"/>
</dbReference>
<accession>A0A9D1PMM8</accession>
<gene>
    <name evidence="6" type="ORF">H9895_05665</name>
</gene>
<dbReference type="InterPro" id="IPR027417">
    <property type="entry name" value="P-loop_NTPase"/>
</dbReference>
<feature type="domain" description="ABC transporter" evidence="5">
    <location>
        <begin position="330"/>
        <end position="543"/>
    </location>
</feature>